<dbReference type="EMBL" id="KZ857332">
    <property type="protein sequence ID" value="RDW26716.1"/>
    <property type="molecule type" value="Genomic_DNA"/>
</dbReference>
<feature type="region of interest" description="Disordered" evidence="12">
    <location>
        <begin position="137"/>
        <end position="157"/>
    </location>
</feature>
<dbReference type="EMBL" id="CP017558">
    <property type="protein sequence ID" value="AOW06877.1"/>
    <property type="molecule type" value="Genomic_DNA"/>
</dbReference>
<dbReference type="GeneID" id="2908233"/>
<feature type="compositionally biased region" description="Basic and acidic residues" evidence="12">
    <location>
        <begin position="37"/>
        <end position="48"/>
    </location>
</feature>
<dbReference type="KEGG" id="yli:2908233"/>
<dbReference type="Proteomes" id="UP000256601">
    <property type="component" value="Unassembled WGS sequence"/>
</dbReference>
<dbReference type="PANTHER" id="PTHR10465:SF0">
    <property type="entry name" value="SARCALUMENIN"/>
    <property type="match status" value="1"/>
</dbReference>
<evidence type="ECO:0000256" key="2">
    <source>
        <dbReference type="ARBA" id="ARBA00022692"/>
    </source>
</evidence>
<feature type="compositionally biased region" description="Low complexity" evidence="12">
    <location>
        <begin position="25"/>
        <end position="35"/>
    </location>
</feature>
<evidence type="ECO:0000259" key="13">
    <source>
        <dbReference type="PROSITE" id="PS51718"/>
    </source>
</evidence>
<dbReference type="GO" id="GO:0048312">
    <property type="term" value="P:intracellular distribution of mitochondria"/>
    <property type="evidence" value="ECO:0007669"/>
    <property type="project" value="EnsemblFungi"/>
</dbReference>
<keyword evidence="3" id="KW-0547">Nucleotide-binding</keyword>
<organism evidence="14 16">
    <name type="scientific">Yarrowia lipolytica</name>
    <name type="common">Candida lipolytica</name>
    <dbReference type="NCBI Taxonomy" id="4952"/>
    <lineage>
        <taxon>Eukaryota</taxon>
        <taxon>Fungi</taxon>
        <taxon>Dikarya</taxon>
        <taxon>Ascomycota</taxon>
        <taxon>Saccharomycotina</taxon>
        <taxon>Dipodascomycetes</taxon>
        <taxon>Dipodascales</taxon>
        <taxon>Dipodascales incertae sedis</taxon>
        <taxon>Yarrowia</taxon>
    </lineage>
</organism>
<dbReference type="GO" id="GO:1990626">
    <property type="term" value="P:mitochondrial outer membrane fusion"/>
    <property type="evidence" value="ECO:0007669"/>
    <property type="project" value="EnsemblFungi"/>
</dbReference>
<dbReference type="InterPro" id="IPR027094">
    <property type="entry name" value="Mitofusin_fam"/>
</dbReference>
<dbReference type="OMA" id="RCERMIL"/>
<dbReference type="InterPro" id="IPR027417">
    <property type="entry name" value="P-loop_NTPase"/>
</dbReference>
<keyword evidence="2" id="KW-0812">Transmembrane</keyword>
<dbReference type="OrthoDB" id="9984778at2759"/>
<protein>
    <recommendedName>
        <fullName evidence="13">Dynamin-type G domain-containing protein</fullName>
    </recommendedName>
</protein>
<evidence type="ECO:0000256" key="12">
    <source>
        <dbReference type="SAM" id="MobiDB-lite"/>
    </source>
</evidence>
<comment type="subcellular location">
    <subcellularLocation>
        <location evidence="1">Mitochondrion outer membrane</location>
        <topology evidence="1">Multi-pass membrane protein</topology>
    </subcellularLocation>
</comment>
<keyword evidence="9" id="KW-0342">GTP-binding</keyword>
<dbReference type="eggNOG" id="KOG0448">
    <property type="taxonomic scope" value="Eukaryota"/>
</dbReference>
<dbReference type="PANTHER" id="PTHR10465">
    <property type="entry name" value="TRANSMEMBRANE GTPASE FZO1"/>
    <property type="match status" value="1"/>
</dbReference>
<proteinExistence type="predicted"/>
<accession>A0A1H6PUP1</accession>
<evidence type="ECO:0000256" key="11">
    <source>
        <dbReference type="ARBA" id="ARBA00048548"/>
    </source>
</evidence>
<evidence type="ECO:0000313" key="14">
    <source>
        <dbReference type="EMBL" id="AOW06877.1"/>
    </source>
</evidence>
<dbReference type="VEuPathDB" id="FungiDB:YALI1_F12434g"/>
<dbReference type="InterPro" id="IPR030381">
    <property type="entry name" value="G_DYNAMIN_dom"/>
</dbReference>
<dbReference type="SUPFAM" id="SSF52540">
    <property type="entry name" value="P-loop containing nucleoside triphosphate hydrolases"/>
    <property type="match status" value="1"/>
</dbReference>
<keyword evidence="4" id="KW-1000">Mitochondrion outer membrane</keyword>
<dbReference type="GO" id="GO:1990627">
    <property type="term" value="P:mitochondrial inner membrane fusion"/>
    <property type="evidence" value="ECO:0007669"/>
    <property type="project" value="EnsemblFungi"/>
</dbReference>
<dbReference type="InterPro" id="IPR045063">
    <property type="entry name" value="Dynamin_N"/>
</dbReference>
<feature type="domain" description="Dynamin-type G" evidence="13">
    <location>
        <begin position="256"/>
        <end position="544"/>
    </location>
</feature>
<comment type="catalytic activity">
    <reaction evidence="11">
        <text>GTP + H2O = GDP + phosphate + H(+)</text>
        <dbReference type="Rhea" id="RHEA:19669"/>
        <dbReference type="ChEBI" id="CHEBI:15377"/>
        <dbReference type="ChEBI" id="CHEBI:15378"/>
        <dbReference type="ChEBI" id="CHEBI:37565"/>
        <dbReference type="ChEBI" id="CHEBI:43474"/>
        <dbReference type="ChEBI" id="CHEBI:58189"/>
    </reaction>
</comment>
<evidence type="ECO:0000256" key="8">
    <source>
        <dbReference type="ARBA" id="ARBA00023128"/>
    </source>
</evidence>
<keyword evidence="8" id="KW-0496">Mitochondrion</keyword>
<evidence type="ECO:0000256" key="4">
    <source>
        <dbReference type="ARBA" id="ARBA00022787"/>
    </source>
</evidence>
<dbReference type="GO" id="GO:0160189">
    <property type="term" value="C:peroxisomal-mitochondrial contact site"/>
    <property type="evidence" value="ECO:0007669"/>
    <property type="project" value="EnsemblFungi"/>
</dbReference>
<keyword evidence="5" id="KW-0378">Hydrolase</keyword>
<dbReference type="GO" id="GO:0005741">
    <property type="term" value="C:mitochondrial outer membrane"/>
    <property type="evidence" value="ECO:0007669"/>
    <property type="project" value="UniProtKB-SubCell"/>
</dbReference>
<evidence type="ECO:0000256" key="5">
    <source>
        <dbReference type="ARBA" id="ARBA00022801"/>
    </source>
</evidence>
<reference evidence="15 17" key="2">
    <citation type="submission" date="2018-07" db="EMBL/GenBank/DDBJ databases">
        <title>Draft Genome Assemblies for Five Robust Yarrowia lipolytica Strains Exhibiting High Lipid Production and Pentose Sugar Utilization and Sugar Alcohol Secretion from Undetoxified Lignocellulosic Biomass Hydrolysates.</title>
        <authorList>
            <consortium name="DOE Joint Genome Institute"/>
            <person name="Walker C."/>
            <person name="Ryu S."/>
            <person name="Na H."/>
            <person name="Zane M."/>
            <person name="LaButti K."/>
            <person name="Lipzen A."/>
            <person name="Haridas S."/>
            <person name="Barry K."/>
            <person name="Grigoriev I.V."/>
            <person name="Quarterman J."/>
            <person name="Slininger P."/>
            <person name="Dien B."/>
            <person name="Trinh C.T."/>
        </authorList>
    </citation>
    <scope>NUCLEOTIDE SEQUENCE [LARGE SCALE GENOMIC DNA]</scope>
    <source>
        <strain evidence="15 17">YB392</strain>
    </source>
</reference>
<dbReference type="Gene3D" id="3.40.50.300">
    <property type="entry name" value="P-loop containing nucleotide triphosphate hydrolases"/>
    <property type="match status" value="1"/>
</dbReference>
<feature type="region of interest" description="Disordered" evidence="12">
    <location>
        <begin position="469"/>
        <end position="502"/>
    </location>
</feature>
<name>A0A1H6PUP1_YARLL</name>
<dbReference type="AlphaFoldDB" id="A0A1H6PUP1"/>
<keyword evidence="7" id="KW-0175">Coiled coil</keyword>
<dbReference type="GO" id="GO:0005525">
    <property type="term" value="F:GTP binding"/>
    <property type="evidence" value="ECO:0007669"/>
    <property type="project" value="UniProtKB-KW"/>
</dbReference>
<sequence length="910" mass="101925">MSDRDPYDYPPGQEPSSSKDGNRESNANANSNANSDNYHRRGSNDHDSGYAPSVSGSIITDELVDKSKLIVFDGSTLEAADSSHRRLSGETRQMQQAQLSQLRYNENRISLGRSISAVMGILRELQDVNRDRPVYYPPVANPQPPTATSSRHSSPVPDLQAIQDPRNELLRNVSIFGEAPRDITPAPQNRRQSYIEGFDELPTVDSEFNIFKLAIVDDSKASKDVHEFDKEALGVLIDTRITKCMKHLSNLRVRIDDTASKVLITGDVNSGKSTFCNALLRRYLLPEDQQPCTNVFCEVIDARENDNVEEVHAVPLGMEYNRNSEASYEVHKLGDLEDLVYEVDRYHILKIYTVDNRPITQSLLHNGVIDISLIDAPGLNKDSYQTTQVFSRQEEIDLVIFVVSAENHFTLSAKEFITAAAREKSYVFIVVNRFDTIKNKQRCKQRILDQVKELSPATHKDASEFVHFVSSSRQLEKSPAGPDDGPGDDDDPDNNNPDMSDADFDALEESLRNFVLEKRSVSKLSPAKTYLTHILDDLEKLVHANKAVSQQQKDILLSQLKQITPQYDRSISDSTSASTQVDQTLEDCCKQAYYETREGLSAKFEQLATVSPAFSSYFDLYAYAEATMDKIVAQLQSAVIECEDKAKAHVISAVDVINTVGAEKIGSEFMANKVFRHDLMFTRRKDTLSRAIKTDIYPSDFIDIQLPSMTDVITYDYAGKVKSLLGLENLTKSETAQKMLSSESATAVSNALTLASVVGGSRLIVNRGWVHFMSNIIASEFGTVKKLILPVCVVSVVASLGYIIYDMPAAVPRNLARRVVNEVNSIDYIHSNSERIAQECRQVLKYPAREVRAGFDRLIEKNSRKRDECSKMAKKADVANKFFVKLEREIQSQKRALELIHVEVSALPLD</sequence>
<evidence type="ECO:0000256" key="9">
    <source>
        <dbReference type="ARBA" id="ARBA00023134"/>
    </source>
</evidence>
<evidence type="ECO:0000313" key="17">
    <source>
        <dbReference type="Proteomes" id="UP000256601"/>
    </source>
</evidence>
<reference evidence="14 16" key="1">
    <citation type="journal article" date="2016" name="PLoS ONE">
        <title>Sequence Assembly of Yarrowia lipolytica Strain W29/CLIB89 Shows Transposable Element Diversity.</title>
        <authorList>
            <person name="Magnan C."/>
            <person name="Yu J."/>
            <person name="Chang I."/>
            <person name="Jahn E."/>
            <person name="Kanomata Y."/>
            <person name="Wu J."/>
            <person name="Zeller M."/>
            <person name="Oakes M."/>
            <person name="Baldi P."/>
            <person name="Sandmeyer S."/>
        </authorList>
    </citation>
    <scope>NUCLEOTIDE SEQUENCE [LARGE SCALE GENOMIC DNA]</scope>
    <source>
        <strain evidence="14">CLIB89</strain>
        <strain evidence="16">CLIB89(W29)</strain>
    </source>
</reference>
<evidence type="ECO:0000256" key="10">
    <source>
        <dbReference type="ARBA" id="ARBA00023136"/>
    </source>
</evidence>
<dbReference type="VEuPathDB" id="FungiDB:YALI0_F08899g"/>
<dbReference type="GO" id="GO:0003924">
    <property type="term" value="F:GTPase activity"/>
    <property type="evidence" value="ECO:0007669"/>
    <property type="project" value="EnsemblFungi"/>
</dbReference>
<dbReference type="Pfam" id="PF00350">
    <property type="entry name" value="Dynamin_N"/>
    <property type="match status" value="1"/>
</dbReference>
<dbReference type="GO" id="GO:0005777">
    <property type="term" value="C:peroxisome"/>
    <property type="evidence" value="ECO:0007669"/>
    <property type="project" value="EnsemblFungi"/>
</dbReference>
<evidence type="ECO:0000256" key="3">
    <source>
        <dbReference type="ARBA" id="ARBA00022741"/>
    </source>
</evidence>
<feature type="region of interest" description="Disordered" evidence="12">
    <location>
        <begin position="1"/>
        <end position="53"/>
    </location>
</feature>
<evidence type="ECO:0000256" key="6">
    <source>
        <dbReference type="ARBA" id="ARBA00022989"/>
    </source>
</evidence>
<keyword evidence="6" id="KW-1133">Transmembrane helix</keyword>
<evidence type="ECO:0000313" key="16">
    <source>
        <dbReference type="Proteomes" id="UP000182444"/>
    </source>
</evidence>
<dbReference type="RefSeq" id="XP_505182.1">
    <property type="nucleotide sequence ID" value="XM_505182.1"/>
</dbReference>
<evidence type="ECO:0000256" key="1">
    <source>
        <dbReference type="ARBA" id="ARBA00004374"/>
    </source>
</evidence>
<evidence type="ECO:0000313" key="15">
    <source>
        <dbReference type="EMBL" id="RDW26716.1"/>
    </source>
</evidence>
<dbReference type="Proteomes" id="UP000182444">
    <property type="component" value="Chromosome 1F"/>
</dbReference>
<dbReference type="PROSITE" id="PS51718">
    <property type="entry name" value="G_DYNAMIN_2"/>
    <property type="match status" value="1"/>
</dbReference>
<evidence type="ECO:0000256" key="7">
    <source>
        <dbReference type="ARBA" id="ARBA00023054"/>
    </source>
</evidence>
<gene>
    <name evidence="15" type="ORF">B0I71DRAFT_130336</name>
    <name evidence="14" type="ORF">YALI1_F12434g</name>
</gene>
<keyword evidence="10" id="KW-0472">Membrane</keyword>
<dbReference type="GO" id="GO:0160190">
    <property type="term" value="F:peroxisome-mitochondrion membrane tether activity"/>
    <property type="evidence" value="ECO:0007669"/>
    <property type="project" value="EnsemblFungi"/>
</dbReference>
<dbReference type="FunFam" id="3.40.50.300:FF:000638">
    <property type="entry name" value="Transmembrane GTPase Fzo1, putative"/>
    <property type="match status" value="1"/>
</dbReference>